<sequence length="230" mass="24927">MGGHATKNEHLAVQIREAVRSGELAPGALYSAQDLAARFDVSRTPVREALLRLADAGLVRIERNRGARILRADSHDIVEACSLRLLLEPPAARVAALRMTERTGRQVSEALAEMRATADDTEAMFAADHRFHDAILRASGNHRLADLVAGLRETITLHGRRTVPGRRDSGRVLAEHEAITAALTGGDADASEELMRDHLRATSSLLLADDAPATAEWTEWAGAHPPEPDH</sequence>
<evidence type="ECO:0000259" key="4">
    <source>
        <dbReference type="PROSITE" id="PS50949"/>
    </source>
</evidence>
<dbReference type="Gene3D" id="1.20.120.530">
    <property type="entry name" value="GntR ligand-binding domain-like"/>
    <property type="match status" value="1"/>
</dbReference>
<dbReference type="RefSeq" id="WP_211301246.1">
    <property type="nucleotide sequence ID" value="NZ_PYGA01000006.1"/>
</dbReference>
<evidence type="ECO:0000256" key="2">
    <source>
        <dbReference type="ARBA" id="ARBA00023125"/>
    </source>
</evidence>
<dbReference type="InterPro" id="IPR036390">
    <property type="entry name" value="WH_DNA-bd_sf"/>
</dbReference>
<keyword evidence="2 5" id="KW-0238">DNA-binding</keyword>
<organism evidence="5 6">
    <name type="scientific">Murinocardiopsis flavida</name>
    <dbReference type="NCBI Taxonomy" id="645275"/>
    <lineage>
        <taxon>Bacteria</taxon>
        <taxon>Bacillati</taxon>
        <taxon>Actinomycetota</taxon>
        <taxon>Actinomycetes</taxon>
        <taxon>Streptosporangiales</taxon>
        <taxon>Nocardiopsidaceae</taxon>
        <taxon>Murinocardiopsis</taxon>
    </lineage>
</organism>
<evidence type="ECO:0000313" key="5">
    <source>
        <dbReference type="EMBL" id="PSK97983.1"/>
    </source>
</evidence>
<dbReference type="GO" id="GO:0003677">
    <property type="term" value="F:DNA binding"/>
    <property type="evidence" value="ECO:0007669"/>
    <property type="project" value="UniProtKB-KW"/>
</dbReference>
<dbReference type="InterPro" id="IPR036388">
    <property type="entry name" value="WH-like_DNA-bd_sf"/>
</dbReference>
<reference evidence="5 6" key="1">
    <citation type="submission" date="2018-03" db="EMBL/GenBank/DDBJ databases">
        <title>Genomic Encyclopedia of Archaeal and Bacterial Type Strains, Phase II (KMG-II): from individual species to whole genera.</title>
        <authorList>
            <person name="Goeker M."/>
        </authorList>
    </citation>
    <scope>NUCLEOTIDE SEQUENCE [LARGE SCALE GENOMIC DNA]</scope>
    <source>
        <strain evidence="5 6">DSM 45312</strain>
    </source>
</reference>
<dbReference type="AlphaFoldDB" id="A0A2P8DL81"/>
<keyword evidence="3" id="KW-0804">Transcription</keyword>
<dbReference type="Pfam" id="PF07729">
    <property type="entry name" value="FCD"/>
    <property type="match status" value="1"/>
</dbReference>
<evidence type="ECO:0000256" key="3">
    <source>
        <dbReference type="ARBA" id="ARBA00023163"/>
    </source>
</evidence>
<dbReference type="Gene3D" id="1.10.10.10">
    <property type="entry name" value="Winged helix-like DNA-binding domain superfamily/Winged helix DNA-binding domain"/>
    <property type="match status" value="1"/>
</dbReference>
<dbReference type="Proteomes" id="UP000240542">
    <property type="component" value="Unassembled WGS sequence"/>
</dbReference>
<dbReference type="SUPFAM" id="SSF48008">
    <property type="entry name" value="GntR ligand-binding domain-like"/>
    <property type="match status" value="1"/>
</dbReference>
<keyword evidence="1" id="KW-0805">Transcription regulation</keyword>
<dbReference type="CDD" id="cd07377">
    <property type="entry name" value="WHTH_GntR"/>
    <property type="match status" value="1"/>
</dbReference>
<evidence type="ECO:0000256" key="1">
    <source>
        <dbReference type="ARBA" id="ARBA00023015"/>
    </source>
</evidence>
<dbReference type="Pfam" id="PF00392">
    <property type="entry name" value="GntR"/>
    <property type="match status" value="1"/>
</dbReference>
<dbReference type="InterPro" id="IPR008920">
    <property type="entry name" value="TF_FadR/GntR_C"/>
</dbReference>
<protein>
    <submittedName>
        <fullName evidence="5">DNA-binding GntR family transcriptional regulator</fullName>
    </submittedName>
</protein>
<dbReference type="InterPro" id="IPR000524">
    <property type="entry name" value="Tscrpt_reg_HTH_GntR"/>
</dbReference>
<dbReference type="SMART" id="SM00895">
    <property type="entry name" value="FCD"/>
    <property type="match status" value="1"/>
</dbReference>
<proteinExistence type="predicted"/>
<comment type="caution">
    <text evidence="5">The sequence shown here is derived from an EMBL/GenBank/DDBJ whole genome shotgun (WGS) entry which is preliminary data.</text>
</comment>
<dbReference type="PRINTS" id="PR00035">
    <property type="entry name" value="HTHGNTR"/>
</dbReference>
<dbReference type="SMART" id="SM00345">
    <property type="entry name" value="HTH_GNTR"/>
    <property type="match status" value="1"/>
</dbReference>
<gene>
    <name evidence="5" type="ORF">CLV63_10631</name>
</gene>
<dbReference type="PROSITE" id="PS50949">
    <property type="entry name" value="HTH_GNTR"/>
    <property type="match status" value="1"/>
</dbReference>
<dbReference type="PANTHER" id="PTHR43537">
    <property type="entry name" value="TRANSCRIPTIONAL REGULATOR, GNTR FAMILY"/>
    <property type="match status" value="1"/>
</dbReference>
<evidence type="ECO:0000313" key="6">
    <source>
        <dbReference type="Proteomes" id="UP000240542"/>
    </source>
</evidence>
<dbReference type="PANTHER" id="PTHR43537:SF5">
    <property type="entry name" value="UXU OPERON TRANSCRIPTIONAL REGULATOR"/>
    <property type="match status" value="1"/>
</dbReference>
<dbReference type="EMBL" id="PYGA01000006">
    <property type="protein sequence ID" value="PSK97983.1"/>
    <property type="molecule type" value="Genomic_DNA"/>
</dbReference>
<accession>A0A2P8DL81</accession>
<dbReference type="SUPFAM" id="SSF46785">
    <property type="entry name" value="Winged helix' DNA-binding domain"/>
    <property type="match status" value="1"/>
</dbReference>
<dbReference type="GO" id="GO:0003700">
    <property type="term" value="F:DNA-binding transcription factor activity"/>
    <property type="evidence" value="ECO:0007669"/>
    <property type="project" value="InterPro"/>
</dbReference>
<name>A0A2P8DL81_9ACTN</name>
<keyword evidence="6" id="KW-1185">Reference proteome</keyword>
<feature type="domain" description="HTH gntR-type" evidence="4">
    <location>
        <begin position="5"/>
        <end position="72"/>
    </location>
</feature>
<dbReference type="InterPro" id="IPR011711">
    <property type="entry name" value="GntR_C"/>
</dbReference>